<comment type="caution">
    <text evidence="4">The sequence shown here is derived from an EMBL/GenBank/DDBJ whole genome shotgun (WGS) entry which is preliminary data.</text>
</comment>
<dbReference type="PANTHER" id="PTHR10366">
    <property type="entry name" value="NAD DEPENDENT EPIMERASE/DEHYDRATASE"/>
    <property type="match status" value="1"/>
</dbReference>
<keyword evidence="1" id="KW-0521">NADP</keyword>
<proteinExistence type="predicted"/>
<gene>
    <name evidence="4" type="ORF">HYC85_010941</name>
</gene>
<dbReference type="InterPro" id="IPR050425">
    <property type="entry name" value="NAD(P)_dehydrat-like"/>
</dbReference>
<dbReference type="InterPro" id="IPR002225">
    <property type="entry name" value="3Beta_OHSteriod_DH/Estase"/>
</dbReference>
<dbReference type="Gene3D" id="3.40.50.720">
    <property type="entry name" value="NAD(P)-binding Rossmann-like Domain"/>
    <property type="match status" value="1"/>
</dbReference>
<organism evidence="4 5">
    <name type="scientific">Camellia sinensis</name>
    <name type="common">Tea plant</name>
    <name type="synonym">Thea sinensis</name>
    <dbReference type="NCBI Taxonomy" id="4442"/>
    <lineage>
        <taxon>Eukaryota</taxon>
        <taxon>Viridiplantae</taxon>
        <taxon>Streptophyta</taxon>
        <taxon>Embryophyta</taxon>
        <taxon>Tracheophyta</taxon>
        <taxon>Spermatophyta</taxon>
        <taxon>Magnoliopsida</taxon>
        <taxon>eudicotyledons</taxon>
        <taxon>Gunneridae</taxon>
        <taxon>Pentapetalae</taxon>
        <taxon>asterids</taxon>
        <taxon>Ericales</taxon>
        <taxon>Theaceae</taxon>
        <taxon>Camellia</taxon>
    </lineage>
</organism>
<reference evidence="4 5" key="2">
    <citation type="submission" date="2020-07" db="EMBL/GenBank/DDBJ databases">
        <title>Genome assembly of wild tea tree DASZ reveals pedigree and selection history of tea varieties.</title>
        <authorList>
            <person name="Zhang W."/>
        </authorList>
    </citation>
    <scope>NUCLEOTIDE SEQUENCE [LARGE SCALE GENOMIC DNA]</scope>
    <source>
        <strain evidence="5">cv. G240</strain>
        <tissue evidence="4">Leaf</tissue>
    </source>
</reference>
<keyword evidence="5" id="KW-1185">Reference proteome</keyword>
<keyword evidence="2" id="KW-0560">Oxidoreductase</keyword>
<dbReference type="InterPro" id="IPR036291">
    <property type="entry name" value="NAD(P)-bd_dom_sf"/>
</dbReference>
<name>A0A7J7HKQ4_CAMSI</name>
<evidence type="ECO:0000313" key="5">
    <source>
        <dbReference type="Proteomes" id="UP000593564"/>
    </source>
</evidence>
<dbReference type="Pfam" id="PF01073">
    <property type="entry name" value="3Beta_HSD"/>
    <property type="match status" value="1"/>
</dbReference>
<dbReference type="PANTHER" id="PTHR10366:SF563">
    <property type="entry name" value="CINNAMOYL-COA REDUCTASE 16"/>
    <property type="match status" value="1"/>
</dbReference>
<evidence type="ECO:0000259" key="3">
    <source>
        <dbReference type="Pfam" id="PF01073"/>
    </source>
</evidence>
<dbReference type="AlphaFoldDB" id="A0A7J7HKQ4"/>
<evidence type="ECO:0000313" key="4">
    <source>
        <dbReference type="EMBL" id="KAF5952997.1"/>
    </source>
</evidence>
<accession>A0A7J7HKQ4</accession>
<reference evidence="5" key="1">
    <citation type="journal article" date="2020" name="Nat. Commun.">
        <title>Genome assembly of wild tea tree DASZ reveals pedigree and selection history of tea varieties.</title>
        <authorList>
            <person name="Zhang W."/>
            <person name="Zhang Y."/>
            <person name="Qiu H."/>
            <person name="Guo Y."/>
            <person name="Wan H."/>
            <person name="Zhang X."/>
            <person name="Scossa F."/>
            <person name="Alseekh S."/>
            <person name="Zhang Q."/>
            <person name="Wang P."/>
            <person name="Xu L."/>
            <person name="Schmidt M.H."/>
            <person name="Jia X."/>
            <person name="Li D."/>
            <person name="Zhu A."/>
            <person name="Guo F."/>
            <person name="Chen W."/>
            <person name="Ni D."/>
            <person name="Usadel B."/>
            <person name="Fernie A.R."/>
            <person name="Wen W."/>
        </authorList>
    </citation>
    <scope>NUCLEOTIDE SEQUENCE [LARGE SCALE GENOMIC DNA]</scope>
    <source>
        <strain evidence="5">cv. G240</strain>
    </source>
</reference>
<dbReference type="GO" id="GO:0016616">
    <property type="term" value="F:oxidoreductase activity, acting on the CH-OH group of donors, NAD or NADP as acceptor"/>
    <property type="evidence" value="ECO:0007669"/>
    <property type="project" value="InterPro"/>
</dbReference>
<protein>
    <recommendedName>
        <fullName evidence="3">3-beta hydroxysteroid dehydrogenase/isomerase domain-containing protein</fullName>
    </recommendedName>
</protein>
<dbReference type="GO" id="GO:0006694">
    <property type="term" value="P:steroid biosynthetic process"/>
    <property type="evidence" value="ECO:0007669"/>
    <property type="project" value="InterPro"/>
</dbReference>
<feature type="domain" description="3-beta hydroxysteroid dehydrogenase/isomerase" evidence="3">
    <location>
        <begin position="20"/>
        <end position="79"/>
    </location>
</feature>
<evidence type="ECO:0000256" key="1">
    <source>
        <dbReference type="ARBA" id="ARBA00022857"/>
    </source>
</evidence>
<dbReference type="Proteomes" id="UP000593564">
    <property type="component" value="Unassembled WGS sequence"/>
</dbReference>
<dbReference type="SUPFAM" id="SSF51735">
    <property type="entry name" value="NAD(P)-binding Rossmann-fold domains"/>
    <property type="match status" value="1"/>
</dbReference>
<dbReference type="EMBL" id="JACBKZ010000004">
    <property type="protein sequence ID" value="KAF5952997.1"/>
    <property type="molecule type" value="Genomic_DNA"/>
</dbReference>
<evidence type="ECO:0000256" key="2">
    <source>
        <dbReference type="ARBA" id="ARBA00023002"/>
    </source>
</evidence>
<sequence length="80" mass="8528">MITENKKDLSYLTTLPGASKNLQIINADLNKRDNFSAAISGCSGVFHLAHPIDLGGLESDEVITKRALEGTLGILQACVD</sequence>